<dbReference type="AlphaFoldDB" id="A0A6G1CPG3"/>
<dbReference type="InterPro" id="IPR036186">
    <property type="entry name" value="Serpin_sf"/>
</dbReference>
<dbReference type="InterPro" id="IPR042178">
    <property type="entry name" value="Serpin_sf_1"/>
</dbReference>
<dbReference type="SUPFAM" id="SSF56574">
    <property type="entry name" value="Serpins"/>
    <property type="match status" value="1"/>
</dbReference>
<dbReference type="Gene3D" id="3.30.497.10">
    <property type="entry name" value="Antithrombin, subunit I, domain 2"/>
    <property type="match status" value="1"/>
</dbReference>
<evidence type="ECO:0000313" key="3">
    <source>
        <dbReference type="Proteomes" id="UP000479710"/>
    </source>
</evidence>
<accession>A0A6G1CPG3</accession>
<evidence type="ECO:0000256" key="1">
    <source>
        <dbReference type="ARBA" id="ARBA00009500"/>
    </source>
</evidence>
<dbReference type="EMBL" id="SPHZ02000008">
    <property type="protein sequence ID" value="KAF0901704.1"/>
    <property type="molecule type" value="Genomic_DNA"/>
</dbReference>
<name>A0A6G1CPG3_9ORYZ</name>
<keyword evidence="3" id="KW-1185">Reference proteome</keyword>
<protein>
    <submittedName>
        <fullName evidence="2">Uncharacterized protein</fullName>
    </submittedName>
</protein>
<organism evidence="2 3">
    <name type="scientific">Oryza meyeriana var. granulata</name>
    <dbReference type="NCBI Taxonomy" id="110450"/>
    <lineage>
        <taxon>Eukaryota</taxon>
        <taxon>Viridiplantae</taxon>
        <taxon>Streptophyta</taxon>
        <taxon>Embryophyta</taxon>
        <taxon>Tracheophyta</taxon>
        <taxon>Spermatophyta</taxon>
        <taxon>Magnoliopsida</taxon>
        <taxon>Liliopsida</taxon>
        <taxon>Poales</taxon>
        <taxon>Poaceae</taxon>
        <taxon>BOP clade</taxon>
        <taxon>Oryzoideae</taxon>
        <taxon>Oryzeae</taxon>
        <taxon>Oryzinae</taxon>
        <taxon>Oryza</taxon>
        <taxon>Oryza meyeriana</taxon>
    </lineage>
</organism>
<proteinExistence type="inferred from homology"/>
<comment type="caution">
    <text evidence="2">The sequence shown here is derived from an EMBL/GenBank/DDBJ whole genome shotgun (WGS) entry which is preliminary data.</text>
</comment>
<sequence length="157" mass="17009">MVRWRLRLEVGTGQAVKKATSCVQRLAWKTWHNKESLPTNLAFSPLSLHASLTLLTSAAVGSTLEQIVAFLSPAGADAHTTVVSKVVSWVLACRRNDGWKPEARYAMAIWVEVSRKDGWSWTRLIRFWRNSASTGADTPVADGLGSCGGGEAMGAVP</sequence>
<comment type="similarity">
    <text evidence="1">Belongs to the serpin family.</text>
</comment>
<gene>
    <name evidence="2" type="ORF">E2562_006184</name>
</gene>
<reference evidence="2 3" key="1">
    <citation type="submission" date="2019-11" db="EMBL/GenBank/DDBJ databases">
        <title>Whole genome sequence of Oryza granulata.</title>
        <authorList>
            <person name="Li W."/>
        </authorList>
    </citation>
    <scope>NUCLEOTIDE SEQUENCE [LARGE SCALE GENOMIC DNA]</scope>
    <source>
        <strain evidence="3">cv. Menghai</strain>
        <tissue evidence="2">Leaf</tissue>
    </source>
</reference>
<dbReference type="Proteomes" id="UP000479710">
    <property type="component" value="Unassembled WGS sequence"/>
</dbReference>
<evidence type="ECO:0000313" key="2">
    <source>
        <dbReference type="EMBL" id="KAF0901704.1"/>
    </source>
</evidence>